<protein>
    <recommendedName>
        <fullName evidence="5">Flagellar hook-associated protein 2</fullName>
        <shortName evidence="5">HAP2</shortName>
    </recommendedName>
    <alternativeName>
        <fullName evidence="5">Flagellar cap protein</fullName>
    </alternativeName>
</protein>
<evidence type="ECO:0000256" key="2">
    <source>
        <dbReference type="ARBA" id="ARBA00011255"/>
    </source>
</evidence>
<evidence type="ECO:0000259" key="6">
    <source>
        <dbReference type="Pfam" id="PF02465"/>
    </source>
</evidence>
<dbReference type="InterPro" id="IPR010809">
    <property type="entry name" value="FliD_C"/>
</dbReference>
<evidence type="ECO:0000256" key="5">
    <source>
        <dbReference type="RuleBase" id="RU362066"/>
    </source>
</evidence>
<comment type="subunit">
    <text evidence="2 5">Homopentamer.</text>
</comment>
<keyword evidence="5" id="KW-0964">Secreted</keyword>
<evidence type="ECO:0000313" key="8">
    <source>
        <dbReference type="EMBL" id="MFF5295634.1"/>
    </source>
</evidence>
<comment type="function">
    <text evidence="5">Required for morphogenesis and for the elongation of the flagellar filament by facilitating polymerization of the flagellin monomers at the tip of growing filament. Forms a capping structure, which prevents flagellin subunits (transported through the central channel of the flagellum) from leaking out without polymerization at the distal end.</text>
</comment>
<dbReference type="RefSeq" id="WP_020513018.1">
    <property type="nucleotide sequence ID" value="NZ_JBIAZU010000007.1"/>
</dbReference>
<keyword evidence="4 5" id="KW-0975">Bacterial flagellum</keyword>
<evidence type="ECO:0000259" key="7">
    <source>
        <dbReference type="Pfam" id="PF07195"/>
    </source>
</evidence>
<evidence type="ECO:0000256" key="4">
    <source>
        <dbReference type="ARBA" id="ARBA00023143"/>
    </source>
</evidence>
<evidence type="ECO:0000256" key="1">
    <source>
        <dbReference type="ARBA" id="ARBA00009764"/>
    </source>
</evidence>
<feature type="domain" description="Flagellar hook-associated protein 2 N-terminal" evidence="6">
    <location>
        <begin position="10"/>
        <end position="107"/>
    </location>
</feature>
<dbReference type="InterPro" id="IPR003481">
    <property type="entry name" value="FliD_N"/>
</dbReference>
<dbReference type="PANTHER" id="PTHR30288:SF0">
    <property type="entry name" value="FLAGELLAR HOOK-ASSOCIATED PROTEIN 2"/>
    <property type="match status" value="1"/>
</dbReference>
<dbReference type="Proteomes" id="UP001602245">
    <property type="component" value="Unassembled WGS sequence"/>
</dbReference>
<feature type="domain" description="Flagellar hook-associated protein 2 C-terminal" evidence="7">
    <location>
        <begin position="229"/>
        <end position="456"/>
    </location>
</feature>
<gene>
    <name evidence="8" type="primary">fliD</name>
    <name evidence="8" type="ORF">ACFY35_39910</name>
</gene>
<keyword evidence="3" id="KW-0175">Coiled coil</keyword>
<keyword evidence="8" id="KW-0969">Cilium</keyword>
<keyword evidence="8" id="KW-0966">Cell projection</keyword>
<dbReference type="InterPro" id="IPR040026">
    <property type="entry name" value="FliD"/>
</dbReference>
<accession>A0ABW6WSU2</accession>
<evidence type="ECO:0000313" key="9">
    <source>
        <dbReference type="Proteomes" id="UP001602245"/>
    </source>
</evidence>
<keyword evidence="8" id="KW-0282">Flagellum</keyword>
<dbReference type="Pfam" id="PF02465">
    <property type="entry name" value="FliD_N"/>
    <property type="match status" value="1"/>
</dbReference>
<reference evidence="8 9" key="1">
    <citation type="submission" date="2024-10" db="EMBL/GenBank/DDBJ databases">
        <title>The Natural Products Discovery Center: Release of the First 8490 Sequenced Strains for Exploring Actinobacteria Biosynthetic Diversity.</title>
        <authorList>
            <person name="Kalkreuter E."/>
            <person name="Kautsar S.A."/>
            <person name="Yang D."/>
            <person name="Bader C.D."/>
            <person name="Teijaro C.N."/>
            <person name="Fluegel L."/>
            <person name="Davis C.M."/>
            <person name="Simpson J.R."/>
            <person name="Lauterbach L."/>
            <person name="Steele A.D."/>
            <person name="Gui C."/>
            <person name="Meng S."/>
            <person name="Li G."/>
            <person name="Viehrig K."/>
            <person name="Ye F."/>
            <person name="Su P."/>
            <person name="Kiefer A.F."/>
            <person name="Nichols A."/>
            <person name="Cepeda A.J."/>
            <person name="Yan W."/>
            <person name="Fan B."/>
            <person name="Jiang Y."/>
            <person name="Adhikari A."/>
            <person name="Zheng C.-J."/>
            <person name="Schuster L."/>
            <person name="Cowan T.M."/>
            <person name="Smanski M.J."/>
            <person name="Chevrette M.G."/>
            <person name="De Carvalho L.P.S."/>
            <person name="Shen B."/>
        </authorList>
    </citation>
    <scope>NUCLEOTIDE SEQUENCE [LARGE SCALE GENOMIC DNA]</scope>
    <source>
        <strain evidence="8 9">NPDC000087</strain>
    </source>
</reference>
<dbReference type="EMBL" id="JBIAZU010000007">
    <property type="protein sequence ID" value="MFF5295634.1"/>
    <property type="molecule type" value="Genomic_DNA"/>
</dbReference>
<dbReference type="PANTHER" id="PTHR30288">
    <property type="entry name" value="FLAGELLAR CAP/ASSEMBLY PROTEIN FLID"/>
    <property type="match status" value="1"/>
</dbReference>
<dbReference type="Pfam" id="PF07195">
    <property type="entry name" value="FliD_C"/>
    <property type="match status" value="1"/>
</dbReference>
<dbReference type="Pfam" id="PF07196">
    <property type="entry name" value="Flagellin_IN"/>
    <property type="match status" value="1"/>
</dbReference>
<evidence type="ECO:0000256" key="3">
    <source>
        <dbReference type="ARBA" id="ARBA00023054"/>
    </source>
</evidence>
<organism evidence="8 9">
    <name type="scientific">Paractinoplanes globisporus</name>
    <dbReference type="NCBI Taxonomy" id="113565"/>
    <lineage>
        <taxon>Bacteria</taxon>
        <taxon>Bacillati</taxon>
        <taxon>Actinomycetota</taxon>
        <taxon>Actinomycetes</taxon>
        <taxon>Micromonosporales</taxon>
        <taxon>Micromonosporaceae</taxon>
        <taxon>Paractinoplanes</taxon>
    </lineage>
</organism>
<comment type="similarity">
    <text evidence="1 5">Belongs to the FliD family.</text>
</comment>
<comment type="subcellular location">
    <subcellularLocation>
        <location evidence="5">Secreted</location>
    </subcellularLocation>
    <subcellularLocation>
        <location evidence="5">Bacterial flagellum</location>
    </subcellularLocation>
</comment>
<comment type="caution">
    <text evidence="8">The sequence shown here is derived from an EMBL/GenBank/DDBJ whole genome shotgun (WGS) entry which is preliminary data.</text>
</comment>
<proteinExistence type="inferred from homology"/>
<name>A0ABW6WSU2_9ACTN</name>
<sequence>MTSSVDGLVSGLSTSSLIQQLMTVEAAPQDRLKTKVSTAQTAVTSYQSVNSKISTFKSAGDALSQLSSWRAIKATSSSTSVSATTSTNINAATGSLSFNVTSLASKQVTTLPVTTFYAKDADGKLDDPVQLNVPDTITVTTGSYDADGVFTAGSGQPVSVDIHADKSAAGIAKALNAANAGVTAYVMKTGDTAGVLQMTSAKSGASNGFQIDGLDGAGSGGEVPLTTYASDAQLTVNGGGGSTYTVNSSTNTFTNLMAGVTLTVSQKENNVTVDVSNDTGAIADKFQAMVDAANAALTEIGTQTKYDAATKTGSPLTGDFAVRNMSQQILGSVSLGVDWSAEKKAGTDISGKINTLKELGIQLDSTGQLSFDRAAFLNTYSEDPARAQEAGIRFGDTIEKMGGTMSTNLTSVITGRNNEISSLNDQISNWDVRLAAKREALQKQYSDLEVALGKLKDQSSWLSGQLAGLS</sequence>
<keyword evidence="9" id="KW-1185">Reference proteome</keyword>
<dbReference type="InterPro" id="IPR010810">
    <property type="entry name" value="Flagellin_hook_IN_motif"/>
</dbReference>